<feature type="compositionally biased region" description="Basic and acidic residues" evidence="3">
    <location>
        <begin position="487"/>
        <end position="510"/>
    </location>
</feature>
<keyword evidence="7" id="KW-1185">Reference proteome</keyword>
<dbReference type="Proteomes" id="UP001153365">
    <property type="component" value="Unassembled WGS sequence"/>
</dbReference>
<dbReference type="InterPro" id="IPR036517">
    <property type="entry name" value="FF_domain_sf"/>
</dbReference>
<feature type="domain" description="WW" evidence="4">
    <location>
        <begin position="111"/>
        <end position="138"/>
    </location>
</feature>
<evidence type="ECO:0000313" key="7">
    <source>
        <dbReference type="Proteomes" id="UP001153365"/>
    </source>
</evidence>
<accession>A0AAV0BMA0</accession>
<comment type="caution">
    <text evidence="6">The sequence shown here is derived from an EMBL/GenBank/DDBJ whole genome shotgun (WGS) entry which is preliminary data.</text>
</comment>
<feature type="domain" description="FF" evidence="5">
    <location>
        <begin position="534"/>
        <end position="592"/>
    </location>
</feature>
<feature type="region of interest" description="Disordered" evidence="3">
    <location>
        <begin position="478"/>
        <end position="510"/>
    </location>
</feature>
<dbReference type="Gene3D" id="2.20.70.10">
    <property type="match status" value="2"/>
</dbReference>
<dbReference type="InterPro" id="IPR002713">
    <property type="entry name" value="FF_domain"/>
</dbReference>
<feature type="coiled-coil region" evidence="2">
    <location>
        <begin position="143"/>
        <end position="170"/>
    </location>
</feature>
<dbReference type="CDD" id="cd00201">
    <property type="entry name" value="WW"/>
    <property type="match status" value="2"/>
</dbReference>
<feature type="domain" description="FF" evidence="5">
    <location>
        <begin position="293"/>
        <end position="347"/>
    </location>
</feature>
<dbReference type="SUPFAM" id="SSF51045">
    <property type="entry name" value="WW domain"/>
    <property type="match status" value="2"/>
</dbReference>
<feature type="compositionally biased region" description="Polar residues" evidence="3">
    <location>
        <begin position="201"/>
        <end position="218"/>
    </location>
</feature>
<dbReference type="Pfam" id="PF01846">
    <property type="entry name" value="FF"/>
    <property type="match status" value="3"/>
</dbReference>
<reference evidence="6" key="1">
    <citation type="submission" date="2022-06" db="EMBL/GenBank/DDBJ databases">
        <authorList>
            <consortium name="SYNGENTA / RWTH Aachen University"/>
        </authorList>
    </citation>
    <scope>NUCLEOTIDE SEQUENCE</scope>
</reference>
<evidence type="ECO:0000256" key="3">
    <source>
        <dbReference type="SAM" id="MobiDB-lite"/>
    </source>
</evidence>
<evidence type="ECO:0000259" key="4">
    <source>
        <dbReference type="PROSITE" id="PS50020"/>
    </source>
</evidence>
<dbReference type="Gene3D" id="1.10.10.440">
    <property type="entry name" value="FF domain"/>
    <property type="match status" value="4"/>
</dbReference>
<feature type="region of interest" description="Disordered" evidence="3">
    <location>
        <begin position="1"/>
        <end position="31"/>
    </location>
</feature>
<evidence type="ECO:0000259" key="5">
    <source>
        <dbReference type="PROSITE" id="PS51676"/>
    </source>
</evidence>
<feature type="domain" description="FF" evidence="5">
    <location>
        <begin position="361"/>
        <end position="416"/>
    </location>
</feature>
<dbReference type="InterPro" id="IPR001202">
    <property type="entry name" value="WW_dom"/>
</dbReference>
<keyword evidence="2" id="KW-0175">Coiled coil</keyword>
<dbReference type="SMART" id="SM00456">
    <property type="entry name" value="WW"/>
    <property type="match status" value="2"/>
</dbReference>
<dbReference type="PROSITE" id="PS50020">
    <property type="entry name" value="WW_DOMAIN_2"/>
    <property type="match status" value="2"/>
</dbReference>
<dbReference type="SMART" id="SM00441">
    <property type="entry name" value="FF"/>
    <property type="match status" value="4"/>
</dbReference>
<feature type="compositionally biased region" description="Polar residues" evidence="3">
    <location>
        <begin position="1"/>
        <end position="16"/>
    </location>
</feature>
<dbReference type="EMBL" id="CALTRL010005889">
    <property type="protein sequence ID" value="CAH7687605.1"/>
    <property type="molecule type" value="Genomic_DNA"/>
</dbReference>
<protein>
    <recommendedName>
        <fullName evidence="8">Transcription elongation regulator 1</fullName>
    </recommendedName>
</protein>
<keyword evidence="1" id="KW-0677">Repeat</keyword>
<feature type="compositionally biased region" description="Polar residues" evidence="3">
    <location>
        <begin position="54"/>
        <end position="71"/>
    </location>
</feature>
<feature type="region of interest" description="Disordered" evidence="3">
    <location>
        <begin position="192"/>
        <end position="242"/>
    </location>
</feature>
<dbReference type="PANTHER" id="PTHR15377:SF3">
    <property type="entry name" value="WW DOMAIN-CONTAINING PROTEIN"/>
    <property type="match status" value="1"/>
</dbReference>
<dbReference type="PROSITE" id="PS51676">
    <property type="entry name" value="FF"/>
    <property type="match status" value="3"/>
</dbReference>
<evidence type="ECO:0000313" key="6">
    <source>
        <dbReference type="EMBL" id="CAH7687605.1"/>
    </source>
</evidence>
<dbReference type="GO" id="GO:0070063">
    <property type="term" value="F:RNA polymerase binding"/>
    <property type="evidence" value="ECO:0007669"/>
    <property type="project" value="InterPro"/>
</dbReference>
<dbReference type="FunFam" id="1.10.10.440:FF:000048">
    <property type="entry name" value="Conserved expressed protein"/>
    <property type="match status" value="1"/>
</dbReference>
<dbReference type="FunFam" id="1.10.10.440:FF:000044">
    <property type="entry name" value="Transcription elongation regulator 1"/>
    <property type="match status" value="1"/>
</dbReference>
<dbReference type="SUPFAM" id="SSF81698">
    <property type="entry name" value="FF domain"/>
    <property type="match status" value="4"/>
</dbReference>
<feature type="domain" description="WW" evidence="4">
    <location>
        <begin position="22"/>
        <end position="55"/>
    </location>
</feature>
<organism evidence="6 7">
    <name type="scientific">Phakopsora pachyrhizi</name>
    <name type="common">Asian soybean rust disease fungus</name>
    <dbReference type="NCBI Taxonomy" id="170000"/>
    <lineage>
        <taxon>Eukaryota</taxon>
        <taxon>Fungi</taxon>
        <taxon>Dikarya</taxon>
        <taxon>Basidiomycota</taxon>
        <taxon>Pucciniomycotina</taxon>
        <taxon>Pucciniomycetes</taxon>
        <taxon>Pucciniales</taxon>
        <taxon>Phakopsoraceae</taxon>
        <taxon>Phakopsora</taxon>
    </lineage>
</organism>
<dbReference type="GO" id="GO:0003712">
    <property type="term" value="F:transcription coregulator activity"/>
    <property type="evidence" value="ECO:0007669"/>
    <property type="project" value="TreeGrafter"/>
</dbReference>
<dbReference type="PANTHER" id="PTHR15377">
    <property type="entry name" value="TRANSCRIPTION ELONGATION REGULATOR 1"/>
    <property type="match status" value="1"/>
</dbReference>
<dbReference type="InterPro" id="IPR045148">
    <property type="entry name" value="TCRG1-like"/>
</dbReference>
<dbReference type="InterPro" id="IPR036020">
    <property type="entry name" value="WW_dom_sf"/>
</dbReference>
<proteinExistence type="predicted"/>
<evidence type="ECO:0000256" key="1">
    <source>
        <dbReference type="ARBA" id="ARBA00022737"/>
    </source>
</evidence>
<dbReference type="Pfam" id="PF00397">
    <property type="entry name" value="WW"/>
    <property type="match status" value="1"/>
</dbReference>
<evidence type="ECO:0008006" key="8">
    <source>
        <dbReference type="Google" id="ProtNLM"/>
    </source>
</evidence>
<name>A0AAV0BMA0_PHAPC</name>
<dbReference type="AlphaFoldDB" id="A0AAV0BMA0"/>
<gene>
    <name evidence="6" type="ORF">PPACK8108_LOCUS22415</name>
</gene>
<evidence type="ECO:0000256" key="2">
    <source>
        <dbReference type="SAM" id="Coils"/>
    </source>
</evidence>
<dbReference type="GO" id="GO:0005634">
    <property type="term" value="C:nucleus"/>
    <property type="evidence" value="ECO:0007669"/>
    <property type="project" value="TreeGrafter"/>
</dbReference>
<sequence length="806" mass="93987">MTTPIQTTQQGVSNNVPIYEPAPLPPGWTEHRAPTGQFYYYHAVSRESTYVRPSITSSTNQPTSSSKQQDLSNNQSASSSIANGKNNDFSESKKKKKQKPKLKEQIPDTVWLKVTTTDGNVFYTNTETKTSIWTIPEEIKEQVENFELKKLEEENRLKAEELRLRELEQKKLIDQEVAKVRAEVEAEVELRSLKRKDPPDQTLNSVGSLKTQEQNLNQLDKDGRPLKTSKTEETKQEDEDEETAWQRQIAEEMALEAAAQDSGTSLQTQQPVISTTTTTINNTSPVVPQGLSIEELRATFKAMLLEKSIDPMAPWDNELPKFVTDSRYLALSSMKERRDLFDEFCKEKIRQQRAAKQSAPKVDPPQAYRSLLVEFVTSTRTLWDEFKSKHKKDPRFRNFGRDDREREKVFKSWLKELGELKRKELTKAEESFKAFLRESSESIKALKDWKEVRDQLRSIDSKKFDLVGSNSAKESMWKKWSGSVSKNGDETKVDLRSDKKSKEENSLRAREEEVRRMRASIEKQTDLTRNRADREEAEREFKLLLVDVVRDHDFRWDEFKSIMERDSRFKSLINNQISKSDLIKIFEAHLDSIYKKRVRVLENFFENLTRSNDESLRGLMDQDASDLMTSDEKSSSEKLVLVSILKRLLNKSIDLKNDLKKDGGGELDEEDRRRMFRVVERHFNDWQSRKEVQAREAFERMLGESSFIEFWGRIKKAEVEKRKAGVEDGMGIKDEEEEEEEEVVDLREMARSIDFEEIESVLKNDSRWIVFSHLKEERELWIRVESFSSSSNSLPHCHSILLLFFF</sequence>
<dbReference type="PROSITE" id="PS01159">
    <property type="entry name" value="WW_DOMAIN_1"/>
    <property type="match status" value="1"/>
</dbReference>
<feature type="region of interest" description="Disordered" evidence="3">
    <location>
        <begin position="52"/>
        <end position="103"/>
    </location>
</feature>
<feature type="compositionally biased region" description="Basic and acidic residues" evidence="3">
    <location>
        <begin position="219"/>
        <end position="234"/>
    </location>
</feature>
<feature type="compositionally biased region" description="Low complexity" evidence="3">
    <location>
        <begin position="72"/>
        <end position="83"/>
    </location>
</feature>